<evidence type="ECO:0000313" key="2">
    <source>
        <dbReference type="Proteomes" id="UP001150581"/>
    </source>
</evidence>
<keyword evidence="2" id="KW-1185">Reference proteome</keyword>
<sequence>MSLAPTAVLYLRMPFISGGKGGVPECSELSSRLGNMALLPLDCLQCIAVLPDTPNCAIVLLVVLRDASREDPPVVGFDAGPPVAMNGSPVTARDSALSSDVVRLWPAPASPCVEHSLVNRMWHSSVSPAK</sequence>
<accession>A0ACC1IAD3</accession>
<comment type="caution">
    <text evidence="1">The sequence shown here is derived from an EMBL/GenBank/DDBJ whole genome shotgun (WGS) entry which is preliminary data.</text>
</comment>
<dbReference type="Proteomes" id="UP001150581">
    <property type="component" value="Unassembled WGS sequence"/>
</dbReference>
<dbReference type="EMBL" id="JANBPG010001998">
    <property type="protein sequence ID" value="KAJ1887415.1"/>
    <property type="molecule type" value="Genomic_DNA"/>
</dbReference>
<evidence type="ECO:0000313" key="1">
    <source>
        <dbReference type="EMBL" id="KAJ1887415.1"/>
    </source>
</evidence>
<gene>
    <name evidence="1" type="ORF">LPJ66_009135</name>
</gene>
<proteinExistence type="predicted"/>
<name>A0ACC1IAD3_9FUNG</name>
<organism evidence="1 2">
    <name type="scientific">Kickxella alabastrina</name>
    <dbReference type="NCBI Taxonomy" id="61397"/>
    <lineage>
        <taxon>Eukaryota</taxon>
        <taxon>Fungi</taxon>
        <taxon>Fungi incertae sedis</taxon>
        <taxon>Zoopagomycota</taxon>
        <taxon>Kickxellomycotina</taxon>
        <taxon>Kickxellomycetes</taxon>
        <taxon>Kickxellales</taxon>
        <taxon>Kickxellaceae</taxon>
        <taxon>Kickxella</taxon>
    </lineage>
</organism>
<reference evidence="1" key="1">
    <citation type="submission" date="2022-07" db="EMBL/GenBank/DDBJ databases">
        <title>Phylogenomic reconstructions and comparative analyses of Kickxellomycotina fungi.</title>
        <authorList>
            <person name="Reynolds N.K."/>
            <person name="Stajich J.E."/>
            <person name="Barry K."/>
            <person name="Grigoriev I.V."/>
            <person name="Crous P."/>
            <person name="Smith M.E."/>
        </authorList>
    </citation>
    <scope>NUCLEOTIDE SEQUENCE</scope>
    <source>
        <strain evidence="1">Benny 63K</strain>
    </source>
</reference>
<protein>
    <submittedName>
        <fullName evidence="1">Uncharacterized protein</fullName>
    </submittedName>
</protein>